<feature type="region of interest" description="Disordered" evidence="11">
    <location>
        <begin position="42"/>
        <end position="62"/>
    </location>
</feature>
<keyword evidence="7 10" id="KW-0496">Mitochondrion</keyword>
<gene>
    <name evidence="12" type="ORF">DIURU_005178</name>
</gene>
<dbReference type="RefSeq" id="XP_034010054.1">
    <property type="nucleotide sequence ID" value="XM_034158131.1"/>
</dbReference>
<evidence type="ECO:0000256" key="6">
    <source>
        <dbReference type="ARBA" id="ARBA00023004"/>
    </source>
</evidence>
<dbReference type="Proteomes" id="UP000449547">
    <property type="component" value="Unassembled WGS sequence"/>
</dbReference>
<comment type="caution">
    <text evidence="12">The sequence shown here is derived from an EMBL/GenBank/DDBJ whole genome shotgun (WGS) entry which is preliminary data.</text>
</comment>
<keyword evidence="6 10" id="KW-0408">Iron</keyword>
<evidence type="ECO:0000256" key="3">
    <source>
        <dbReference type="ARBA" id="ARBA00022617"/>
    </source>
</evidence>
<evidence type="ECO:0000256" key="2">
    <source>
        <dbReference type="ARBA" id="ARBA00007255"/>
    </source>
</evidence>
<comment type="similarity">
    <text evidence="2 10">Belongs to the cytochrome c-type heme lyase family.</text>
</comment>
<keyword evidence="8 10" id="KW-0472">Membrane</keyword>
<dbReference type="GO" id="GO:0005743">
    <property type="term" value="C:mitochondrial inner membrane"/>
    <property type="evidence" value="ECO:0007669"/>
    <property type="project" value="UniProtKB-SubCell"/>
</dbReference>
<dbReference type="VEuPathDB" id="FungiDB:DIURU_005178"/>
<dbReference type="Pfam" id="PF01265">
    <property type="entry name" value="Cyto_heme_lyase"/>
    <property type="match status" value="1"/>
</dbReference>
<keyword evidence="3 10" id="KW-0349">Heme</keyword>
<reference evidence="12 13" key="1">
    <citation type="submission" date="2019-07" db="EMBL/GenBank/DDBJ databases">
        <title>Genome assembly of two rare yeast pathogens: Diutina rugosa and Trichomonascus ciferrii.</title>
        <authorList>
            <person name="Mixao V."/>
            <person name="Saus E."/>
            <person name="Hansen A."/>
            <person name="Lass-Flor C."/>
            <person name="Gabaldon T."/>
        </authorList>
    </citation>
    <scope>NUCLEOTIDE SEQUENCE [LARGE SCALE GENOMIC DNA]</scope>
    <source>
        <strain evidence="12 13">CBS 613</strain>
    </source>
</reference>
<evidence type="ECO:0000256" key="5">
    <source>
        <dbReference type="ARBA" id="ARBA00022792"/>
    </source>
</evidence>
<evidence type="ECO:0000256" key="7">
    <source>
        <dbReference type="ARBA" id="ARBA00023128"/>
    </source>
</evidence>
<protein>
    <recommendedName>
        <fullName evidence="10">Holocytochrome c-type synthase</fullName>
        <ecNumber evidence="10">4.4.1.17</ecNumber>
    </recommendedName>
</protein>
<keyword evidence="9 10" id="KW-0456">Lyase</keyword>
<evidence type="ECO:0000256" key="8">
    <source>
        <dbReference type="ARBA" id="ARBA00023136"/>
    </source>
</evidence>
<dbReference type="PANTHER" id="PTHR12743:SF3">
    <property type="entry name" value="HOLOCYTOCHROME-C SYNTHASE"/>
    <property type="match status" value="1"/>
</dbReference>
<dbReference type="EC" id="4.4.1.17" evidence="10"/>
<keyword evidence="5 10" id="KW-0999">Mitochondrion inner membrane</keyword>
<dbReference type="OMA" id="KARFWLF"/>
<evidence type="ECO:0000256" key="10">
    <source>
        <dbReference type="RuleBase" id="RU363130"/>
    </source>
</evidence>
<dbReference type="OrthoDB" id="1158011at2759"/>
<keyword evidence="4 10" id="KW-0479">Metal-binding</keyword>
<sequence length="288" mass="32199">MGWFWATATEAPPSKYAPATASTKSSTASACPIDHSKLPDACPVKHRGPAKNGATKSNEVWNPLNNMPMELSSETIPGQKVKLSDKRTISTIPRGESEGEGLWEYPSPQQMLTAMYRKGKGEGIDETAVESMVEVHNFLNEGAWQQILEWEAPYTATTKVEPRLLKFTGRPQDLSPRAQMFLTLGKWFPSYFSSQPPFDRHDWTVLRSKGKDQGWDQVRYVIDYYAAPDDEETGMPAFMLDTRPALDSIGAASDRFGAWAGPLWKKAMGEAEYHQPQIDQQQSPQPTK</sequence>
<evidence type="ECO:0000256" key="11">
    <source>
        <dbReference type="SAM" id="MobiDB-lite"/>
    </source>
</evidence>
<dbReference type="PANTHER" id="PTHR12743">
    <property type="entry name" value="CYTOCHROME C1 HEME LYASE"/>
    <property type="match status" value="1"/>
</dbReference>
<name>A0A642ULG4_DIURU</name>
<dbReference type="GO" id="GO:0004408">
    <property type="term" value="F:holocytochrome-c synthase activity"/>
    <property type="evidence" value="ECO:0007669"/>
    <property type="project" value="UniProtKB-EC"/>
</dbReference>
<keyword evidence="13" id="KW-1185">Reference proteome</keyword>
<evidence type="ECO:0000313" key="13">
    <source>
        <dbReference type="Proteomes" id="UP000449547"/>
    </source>
</evidence>
<evidence type="ECO:0000256" key="1">
    <source>
        <dbReference type="ARBA" id="ARBA00004273"/>
    </source>
</evidence>
<dbReference type="EMBL" id="SWFT01000155">
    <property type="protein sequence ID" value="KAA8897579.1"/>
    <property type="molecule type" value="Genomic_DNA"/>
</dbReference>
<comment type="subcellular location">
    <subcellularLocation>
        <location evidence="1 10">Mitochondrion inner membrane</location>
    </subcellularLocation>
</comment>
<dbReference type="PROSITE" id="PS00822">
    <property type="entry name" value="CYTO_HEME_LYASE_2"/>
    <property type="match status" value="1"/>
</dbReference>
<comment type="function">
    <text evidence="10">Lyase that catalyzes the covalent linking of the heme group to the cytochrome C apoprotein to produce the mature functional cytochrome.</text>
</comment>
<organism evidence="12 13">
    <name type="scientific">Diutina rugosa</name>
    <name type="common">Yeast</name>
    <name type="synonym">Candida rugosa</name>
    <dbReference type="NCBI Taxonomy" id="5481"/>
    <lineage>
        <taxon>Eukaryota</taxon>
        <taxon>Fungi</taxon>
        <taxon>Dikarya</taxon>
        <taxon>Ascomycota</taxon>
        <taxon>Saccharomycotina</taxon>
        <taxon>Pichiomycetes</taxon>
        <taxon>Debaryomycetaceae</taxon>
        <taxon>Diutina</taxon>
    </lineage>
</organism>
<dbReference type="GeneID" id="54783829"/>
<accession>A0A642ULG4</accession>
<evidence type="ECO:0000256" key="9">
    <source>
        <dbReference type="ARBA" id="ARBA00023239"/>
    </source>
</evidence>
<evidence type="ECO:0000313" key="12">
    <source>
        <dbReference type="EMBL" id="KAA8897579.1"/>
    </source>
</evidence>
<dbReference type="InterPro" id="IPR000511">
    <property type="entry name" value="Holocyt_c/c1_synthase"/>
</dbReference>
<evidence type="ECO:0000256" key="4">
    <source>
        <dbReference type="ARBA" id="ARBA00022723"/>
    </source>
</evidence>
<dbReference type="GO" id="GO:0046872">
    <property type="term" value="F:metal ion binding"/>
    <property type="evidence" value="ECO:0007669"/>
    <property type="project" value="UniProtKB-KW"/>
</dbReference>
<dbReference type="PROSITE" id="PS00821">
    <property type="entry name" value="CYTO_HEME_LYASE_1"/>
    <property type="match status" value="1"/>
</dbReference>
<proteinExistence type="inferred from homology"/>
<dbReference type="AlphaFoldDB" id="A0A642ULG4"/>
<comment type="catalytic activity">
    <reaction evidence="10">
        <text>holo-[cytochrome c] = apo-[cytochrome c] + heme b</text>
        <dbReference type="Rhea" id="RHEA:22648"/>
        <dbReference type="Rhea" id="RHEA-COMP:10725"/>
        <dbReference type="Rhea" id="RHEA-COMP:10726"/>
        <dbReference type="ChEBI" id="CHEBI:29950"/>
        <dbReference type="ChEBI" id="CHEBI:60344"/>
        <dbReference type="ChEBI" id="CHEBI:83739"/>
        <dbReference type="EC" id="4.4.1.17"/>
    </reaction>
</comment>